<evidence type="ECO:0000313" key="2">
    <source>
        <dbReference type="Proteomes" id="UP001516400"/>
    </source>
</evidence>
<comment type="caution">
    <text evidence="1">The sequence shown here is derived from an EMBL/GenBank/DDBJ whole genome shotgun (WGS) entry which is preliminary data.</text>
</comment>
<organism evidence="1 2">
    <name type="scientific">Cryptolaemus montrouzieri</name>
    <dbReference type="NCBI Taxonomy" id="559131"/>
    <lineage>
        <taxon>Eukaryota</taxon>
        <taxon>Metazoa</taxon>
        <taxon>Ecdysozoa</taxon>
        <taxon>Arthropoda</taxon>
        <taxon>Hexapoda</taxon>
        <taxon>Insecta</taxon>
        <taxon>Pterygota</taxon>
        <taxon>Neoptera</taxon>
        <taxon>Endopterygota</taxon>
        <taxon>Coleoptera</taxon>
        <taxon>Polyphaga</taxon>
        <taxon>Cucujiformia</taxon>
        <taxon>Coccinelloidea</taxon>
        <taxon>Coccinellidae</taxon>
        <taxon>Scymninae</taxon>
        <taxon>Scymnini</taxon>
        <taxon>Cryptolaemus</taxon>
    </lineage>
</organism>
<sequence length="135" mass="15951">MTWIRHVQKILERRVTFLPTMKLKNGKTTQKVNKKLIWMLSSVKRNMKGRLEYFMEPDKSTKWYKKPSLRRRRLNHNIITNRPGVKGAAKNAKTASESWGNLFPDELLEIKVTDTNQYIDAVKDDFTRERDGKSI</sequence>
<accession>A0ABD2PEL9</accession>
<name>A0ABD2PEL9_9CUCU</name>
<dbReference type="EMBL" id="JABFTP020000186">
    <property type="protein sequence ID" value="KAL3289429.1"/>
    <property type="molecule type" value="Genomic_DNA"/>
</dbReference>
<reference evidence="1 2" key="1">
    <citation type="journal article" date="2021" name="BMC Biol.">
        <title>Horizontally acquired antibacterial genes associated with adaptive radiation of ladybird beetles.</title>
        <authorList>
            <person name="Li H.S."/>
            <person name="Tang X.F."/>
            <person name="Huang Y.H."/>
            <person name="Xu Z.Y."/>
            <person name="Chen M.L."/>
            <person name="Du X.Y."/>
            <person name="Qiu B.Y."/>
            <person name="Chen P.T."/>
            <person name="Zhang W."/>
            <person name="Slipinski A."/>
            <person name="Escalona H.E."/>
            <person name="Waterhouse R.M."/>
            <person name="Zwick A."/>
            <person name="Pang H."/>
        </authorList>
    </citation>
    <scope>NUCLEOTIDE SEQUENCE [LARGE SCALE GENOMIC DNA]</scope>
    <source>
        <strain evidence="1">SYSU2018</strain>
    </source>
</reference>
<gene>
    <name evidence="1" type="ORF">HHI36_022854</name>
</gene>
<dbReference type="AlphaFoldDB" id="A0ABD2PEL9"/>
<dbReference type="Proteomes" id="UP001516400">
    <property type="component" value="Unassembled WGS sequence"/>
</dbReference>
<evidence type="ECO:0000313" key="1">
    <source>
        <dbReference type="EMBL" id="KAL3289429.1"/>
    </source>
</evidence>
<protein>
    <submittedName>
        <fullName evidence="1">Uncharacterized protein</fullName>
    </submittedName>
</protein>
<keyword evidence="2" id="KW-1185">Reference proteome</keyword>
<proteinExistence type="predicted"/>